<keyword evidence="6" id="KW-1185">Reference proteome</keyword>
<keyword evidence="4" id="KW-0449">Lipoprotein</keyword>
<dbReference type="AlphaFoldDB" id="A0AAE0LE65"/>
<evidence type="ECO:0000256" key="3">
    <source>
        <dbReference type="ARBA" id="ARBA00023134"/>
    </source>
</evidence>
<dbReference type="Proteomes" id="UP001190700">
    <property type="component" value="Unassembled WGS sequence"/>
</dbReference>
<evidence type="ECO:0000256" key="2">
    <source>
        <dbReference type="ARBA" id="ARBA00022741"/>
    </source>
</evidence>
<organism evidence="5 6">
    <name type="scientific">Cymbomonas tetramitiformis</name>
    <dbReference type="NCBI Taxonomy" id="36881"/>
    <lineage>
        <taxon>Eukaryota</taxon>
        <taxon>Viridiplantae</taxon>
        <taxon>Chlorophyta</taxon>
        <taxon>Pyramimonadophyceae</taxon>
        <taxon>Pyramimonadales</taxon>
        <taxon>Pyramimonadaceae</taxon>
        <taxon>Cymbomonas</taxon>
    </lineage>
</organism>
<dbReference type="GO" id="GO:0003924">
    <property type="term" value="F:GTPase activity"/>
    <property type="evidence" value="ECO:0007669"/>
    <property type="project" value="InterPro"/>
</dbReference>
<sequence length="212" mass="22886">MDEGTFKASVSDGIANTDRSSARVPEKTMSSKDGVHIVVCGAESTGKTSLITAAATESFPETVAPKLPVTRLPGSTLQDGADAFLIDTSSRQEDRAKRMEECHRAHVIVMTYAVDDLSTLRYLSRSLLPALREEGITVPIVLVGCKLDTRPDGSETSEAEIVDLMNDFREIETCLECSAKKLIQVSALPSVFRLIPCMLPVAPSTRPGQKGF</sequence>
<dbReference type="PANTHER" id="PTHR24072">
    <property type="entry name" value="RHO FAMILY GTPASE"/>
    <property type="match status" value="1"/>
</dbReference>
<dbReference type="GO" id="GO:0005525">
    <property type="term" value="F:GTP binding"/>
    <property type="evidence" value="ECO:0007669"/>
    <property type="project" value="UniProtKB-KW"/>
</dbReference>
<protein>
    <submittedName>
        <fullName evidence="5">Uncharacterized protein</fullName>
    </submittedName>
</protein>
<keyword evidence="3" id="KW-0342">GTP-binding</keyword>
<comment type="similarity">
    <text evidence="1">Belongs to the small GTPase superfamily. Rho family.</text>
</comment>
<gene>
    <name evidence="5" type="ORF">CYMTET_10731</name>
</gene>
<dbReference type="InterPro" id="IPR001806">
    <property type="entry name" value="Small_GTPase"/>
</dbReference>
<name>A0AAE0LE65_9CHLO</name>
<dbReference type="GO" id="GO:0007264">
    <property type="term" value="P:small GTPase-mediated signal transduction"/>
    <property type="evidence" value="ECO:0007669"/>
    <property type="project" value="InterPro"/>
</dbReference>
<dbReference type="InterPro" id="IPR003578">
    <property type="entry name" value="Small_GTPase_Rho"/>
</dbReference>
<comment type="caution">
    <text evidence="5">The sequence shown here is derived from an EMBL/GenBank/DDBJ whole genome shotgun (WGS) entry which is preliminary data.</text>
</comment>
<accession>A0AAE0LE65</accession>
<evidence type="ECO:0000313" key="6">
    <source>
        <dbReference type="Proteomes" id="UP001190700"/>
    </source>
</evidence>
<evidence type="ECO:0000256" key="4">
    <source>
        <dbReference type="ARBA" id="ARBA00023288"/>
    </source>
</evidence>
<dbReference type="Gene3D" id="3.40.50.300">
    <property type="entry name" value="P-loop containing nucleotide triphosphate hydrolases"/>
    <property type="match status" value="1"/>
</dbReference>
<dbReference type="EMBL" id="LGRX02003822">
    <property type="protein sequence ID" value="KAK3281480.1"/>
    <property type="molecule type" value="Genomic_DNA"/>
</dbReference>
<evidence type="ECO:0000256" key="1">
    <source>
        <dbReference type="ARBA" id="ARBA00010142"/>
    </source>
</evidence>
<dbReference type="InterPro" id="IPR027417">
    <property type="entry name" value="P-loop_NTPase"/>
</dbReference>
<proteinExistence type="inferred from homology"/>
<reference evidence="5 6" key="1">
    <citation type="journal article" date="2015" name="Genome Biol. Evol.">
        <title>Comparative Genomics of a Bacterivorous Green Alga Reveals Evolutionary Causalities and Consequences of Phago-Mixotrophic Mode of Nutrition.</title>
        <authorList>
            <person name="Burns J.A."/>
            <person name="Paasch A."/>
            <person name="Narechania A."/>
            <person name="Kim E."/>
        </authorList>
    </citation>
    <scope>NUCLEOTIDE SEQUENCE [LARGE SCALE GENOMIC DNA]</scope>
    <source>
        <strain evidence="5 6">PLY_AMNH</strain>
    </source>
</reference>
<dbReference type="SMART" id="SM00174">
    <property type="entry name" value="RHO"/>
    <property type="match status" value="1"/>
</dbReference>
<evidence type="ECO:0000313" key="5">
    <source>
        <dbReference type="EMBL" id="KAK3281480.1"/>
    </source>
</evidence>
<dbReference type="SUPFAM" id="SSF52540">
    <property type="entry name" value="P-loop containing nucleoside triphosphate hydrolases"/>
    <property type="match status" value="1"/>
</dbReference>
<keyword evidence="2" id="KW-0547">Nucleotide-binding</keyword>
<dbReference type="Pfam" id="PF00071">
    <property type="entry name" value="Ras"/>
    <property type="match status" value="1"/>
</dbReference>